<evidence type="ECO:0008006" key="3">
    <source>
        <dbReference type="Google" id="ProtNLM"/>
    </source>
</evidence>
<evidence type="ECO:0000313" key="2">
    <source>
        <dbReference type="Proteomes" id="UP000004221"/>
    </source>
</evidence>
<dbReference type="RefSeq" id="WP_008479812.1">
    <property type="nucleotide sequence ID" value="NZ_CAGS01000392.1"/>
</dbReference>
<accession>I4EKB9</accession>
<dbReference type="AlphaFoldDB" id="I4EKB9"/>
<dbReference type="EMBL" id="CAGS01000392">
    <property type="protein sequence ID" value="CCF85131.1"/>
    <property type="molecule type" value="Genomic_DNA"/>
</dbReference>
<gene>
    <name evidence="1" type="ORF">NITHO_4510008</name>
</gene>
<dbReference type="InterPro" id="IPR009758">
    <property type="entry name" value="DUF1326"/>
</dbReference>
<comment type="caution">
    <text evidence="1">The sequence shown here is derived from an EMBL/GenBank/DDBJ whole genome shotgun (WGS) entry which is preliminary data.</text>
</comment>
<name>I4EKB9_9BACT</name>
<dbReference type="Proteomes" id="UP000004221">
    <property type="component" value="Unassembled WGS sequence"/>
</dbReference>
<keyword evidence="2" id="KW-1185">Reference proteome</keyword>
<reference evidence="1 2" key="1">
    <citation type="journal article" date="2012" name="ISME J.">
        <title>Nitrification expanded: discovery, physiology and genomics of a nitrite-oxidizing bacterium from the phylum Chloroflexi.</title>
        <authorList>
            <person name="Sorokin D.Y."/>
            <person name="Lucker S."/>
            <person name="Vejmelkova D."/>
            <person name="Kostrikina N.A."/>
            <person name="Kleerebezem R."/>
            <person name="Rijpstra W.I."/>
            <person name="Damste J.S."/>
            <person name="Le Paslier D."/>
            <person name="Muyzer G."/>
            <person name="Wagner M."/>
            <person name="van Loosdrecht M.C."/>
            <person name="Daims H."/>
        </authorList>
    </citation>
    <scope>NUCLEOTIDE SEQUENCE [LARGE SCALE GENOMIC DNA]</scope>
    <source>
        <strain evidence="2">none</strain>
    </source>
</reference>
<dbReference type="Pfam" id="PF07040">
    <property type="entry name" value="DUF1326"/>
    <property type="match status" value="1"/>
</dbReference>
<sequence>MGTAMKRYDIEGTFLEACSCAGPCPCWVGDDPDGGSCDAVNAYHVDRGQINGVDVSGLSLIKVVQIPGNVLDGNWREVLYVDDKATPKQREALLTAFSGRLGGPLADLAALIGDQVAVYDAPIEHKIEGGSGTLYVGEGIMAGSEPYPEREAPEAAAGADPPAIIARIEPYRDREGRPTTLQNSLFSSIPGSAAVVGKAPVHKVNVPEHQMVWEFSDRNAIQGPFHFEA</sequence>
<dbReference type="OrthoDB" id="9802256at2"/>
<proteinExistence type="predicted"/>
<organism evidence="1 2">
    <name type="scientific">Nitrolancea hollandica Lb</name>
    <dbReference type="NCBI Taxonomy" id="1129897"/>
    <lineage>
        <taxon>Bacteria</taxon>
        <taxon>Pseudomonadati</taxon>
        <taxon>Thermomicrobiota</taxon>
        <taxon>Thermomicrobia</taxon>
        <taxon>Sphaerobacterales</taxon>
        <taxon>Sphaerobacterineae</taxon>
        <taxon>Sphaerobacteraceae</taxon>
        <taxon>Nitrolancea</taxon>
    </lineage>
</organism>
<protein>
    <recommendedName>
        <fullName evidence="3">DUF1326 domain-containing protein</fullName>
    </recommendedName>
</protein>
<evidence type="ECO:0000313" key="1">
    <source>
        <dbReference type="EMBL" id="CCF85131.1"/>
    </source>
</evidence>